<dbReference type="PANTHER" id="PTHR30579">
    <property type="entry name" value="TRANSCRIPTIONAL REGULATOR"/>
    <property type="match status" value="1"/>
</dbReference>
<dbReference type="InterPro" id="IPR050176">
    <property type="entry name" value="LTTR"/>
</dbReference>
<feature type="domain" description="HTH lysR-type" evidence="5">
    <location>
        <begin position="4"/>
        <end position="61"/>
    </location>
</feature>
<reference evidence="7" key="1">
    <citation type="journal article" date="2019" name="Int. J. Syst. Evol. Microbiol.">
        <title>The Global Catalogue of Microorganisms (GCM) 10K type strain sequencing project: providing services to taxonomists for standard genome sequencing and annotation.</title>
        <authorList>
            <consortium name="The Broad Institute Genomics Platform"/>
            <consortium name="The Broad Institute Genome Sequencing Center for Infectious Disease"/>
            <person name="Wu L."/>
            <person name="Ma J."/>
        </authorList>
    </citation>
    <scope>NUCLEOTIDE SEQUENCE [LARGE SCALE GENOMIC DNA]</scope>
    <source>
        <strain evidence="7">KACC 12507</strain>
    </source>
</reference>
<evidence type="ECO:0000256" key="3">
    <source>
        <dbReference type="ARBA" id="ARBA00023125"/>
    </source>
</evidence>
<dbReference type="PROSITE" id="PS50931">
    <property type="entry name" value="HTH_LYSR"/>
    <property type="match status" value="1"/>
</dbReference>
<comment type="caution">
    <text evidence="6">The sequence shown here is derived from an EMBL/GenBank/DDBJ whole genome shotgun (WGS) entry which is preliminary data.</text>
</comment>
<gene>
    <name evidence="6" type="ORF">ACFO4O_08755</name>
</gene>
<evidence type="ECO:0000313" key="7">
    <source>
        <dbReference type="Proteomes" id="UP001595897"/>
    </source>
</evidence>
<dbReference type="InterPro" id="IPR000847">
    <property type="entry name" value="LysR_HTH_N"/>
</dbReference>
<organism evidence="6 7">
    <name type="scientific">Glaciecola siphonariae</name>
    <dbReference type="NCBI Taxonomy" id="521012"/>
    <lineage>
        <taxon>Bacteria</taxon>
        <taxon>Pseudomonadati</taxon>
        <taxon>Pseudomonadota</taxon>
        <taxon>Gammaproteobacteria</taxon>
        <taxon>Alteromonadales</taxon>
        <taxon>Alteromonadaceae</taxon>
        <taxon>Glaciecola</taxon>
    </lineage>
</organism>
<keyword evidence="3" id="KW-0238">DNA-binding</keyword>
<evidence type="ECO:0000256" key="4">
    <source>
        <dbReference type="ARBA" id="ARBA00023163"/>
    </source>
</evidence>
<keyword evidence="4" id="KW-0804">Transcription</keyword>
<proteinExistence type="inferred from homology"/>
<evidence type="ECO:0000256" key="2">
    <source>
        <dbReference type="ARBA" id="ARBA00023015"/>
    </source>
</evidence>
<name>A0ABV9LW97_9ALTE</name>
<sequence>MKQLSLDNLRTFVSIVELGSFLKAAEAVGRSQPAISLQIKKLESQLERKLFTKVGQSYQANKDGEYLYTQAKQMLAINDDIIRSLSTQQTLRGRLRFGIPSEFASTLLPSIIGEFSQRYPDVSLDVTSSLSRHLLSKAQRKDFDLILALSDSEPDERGEVLIEDDLVWVGDAARKLSKNVLPLVLAPEGCVYRSRVIEQLKQQTHAWKITYTNADLYGLMAAIKQGLGITALAKSSLPSELDIIKDPRLPSLGKIKICLFNQDTQHPQVSKTLSTFIRARIN</sequence>
<keyword evidence="2" id="KW-0805">Transcription regulation</keyword>
<dbReference type="SUPFAM" id="SSF53850">
    <property type="entry name" value="Periplasmic binding protein-like II"/>
    <property type="match status" value="1"/>
</dbReference>
<accession>A0ABV9LW97</accession>
<dbReference type="InterPro" id="IPR036390">
    <property type="entry name" value="WH_DNA-bd_sf"/>
</dbReference>
<dbReference type="Gene3D" id="1.10.10.10">
    <property type="entry name" value="Winged helix-like DNA-binding domain superfamily/Winged helix DNA-binding domain"/>
    <property type="match status" value="1"/>
</dbReference>
<dbReference type="Pfam" id="PF03466">
    <property type="entry name" value="LysR_substrate"/>
    <property type="match status" value="1"/>
</dbReference>
<dbReference type="SUPFAM" id="SSF46785">
    <property type="entry name" value="Winged helix' DNA-binding domain"/>
    <property type="match status" value="1"/>
</dbReference>
<dbReference type="InterPro" id="IPR005119">
    <property type="entry name" value="LysR_subst-bd"/>
</dbReference>
<evidence type="ECO:0000256" key="1">
    <source>
        <dbReference type="ARBA" id="ARBA00009437"/>
    </source>
</evidence>
<dbReference type="PANTHER" id="PTHR30579:SF7">
    <property type="entry name" value="HTH-TYPE TRANSCRIPTIONAL REGULATOR LRHA-RELATED"/>
    <property type="match status" value="1"/>
</dbReference>
<evidence type="ECO:0000313" key="6">
    <source>
        <dbReference type="EMBL" id="MFC4700243.1"/>
    </source>
</evidence>
<dbReference type="Gene3D" id="3.40.190.10">
    <property type="entry name" value="Periplasmic binding protein-like II"/>
    <property type="match status" value="2"/>
</dbReference>
<dbReference type="PRINTS" id="PR00039">
    <property type="entry name" value="HTHLYSR"/>
</dbReference>
<dbReference type="RefSeq" id="WP_382407491.1">
    <property type="nucleotide sequence ID" value="NZ_JBHSGU010000002.1"/>
</dbReference>
<protein>
    <submittedName>
        <fullName evidence="6">LysR family transcriptional regulator</fullName>
    </submittedName>
</protein>
<comment type="similarity">
    <text evidence="1">Belongs to the LysR transcriptional regulatory family.</text>
</comment>
<dbReference type="InterPro" id="IPR036388">
    <property type="entry name" value="WH-like_DNA-bd_sf"/>
</dbReference>
<dbReference type="Pfam" id="PF00126">
    <property type="entry name" value="HTH_1"/>
    <property type="match status" value="1"/>
</dbReference>
<evidence type="ECO:0000259" key="5">
    <source>
        <dbReference type="PROSITE" id="PS50931"/>
    </source>
</evidence>
<dbReference type="Proteomes" id="UP001595897">
    <property type="component" value="Unassembled WGS sequence"/>
</dbReference>
<dbReference type="EMBL" id="JBHSGU010000002">
    <property type="protein sequence ID" value="MFC4700243.1"/>
    <property type="molecule type" value="Genomic_DNA"/>
</dbReference>
<keyword evidence="7" id="KW-1185">Reference proteome</keyword>